<dbReference type="Pfam" id="PF07728">
    <property type="entry name" value="AAA_5"/>
    <property type="match status" value="1"/>
</dbReference>
<dbReference type="SUPFAM" id="SSF52540">
    <property type="entry name" value="P-loop containing nucleoside triphosphate hydrolases"/>
    <property type="match status" value="1"/>
</dbReference>
<organism evidence="2 3">
    <name type="scientific">Kosmotoga pacifica</name>
    <dbReference type="NCBI Taxonomy" id="1330330"/>
    <lineage>
        <taxon>Bacteria</taxon>
        <taxon>Thermotogati</taxon>
        <taxon>Thermotogota</taxon>
        <taxon>Thermotogae</taxon>
        <taxon>Kosmotogales</taxon>
        <taxon>Kosmotogaceae</taxon>
        <taxon>Kosmotoga</taxon>
    </lineage>
</organism>
<evidence type="ECO:0000313" key="2">
    <source>
        <dbReference type="EMBL" id="AKI97199.1"/>
    </source>
</evidence>
<dbReference type="InterPro" id="IPR027417">
    <property type="entry name" value="P-loop_NTPase"/>
</dbReference>
<name>A0A0G2ZCC7_9BACT</name>
<dbReference type="OrthoDB" id="40849at2"/>
<dbReference type="PATRIC" id="fig|1330330.3.peg.911"/>
<dbReference type="EMBL" id="CP011232">
    <property type="protein sequence ID" value="AKI97199.1"/>
    <property type="molecule type" value="Genomic_DNA"/>
</dbReference>
<feature type="domain" description="AAA+ ATPase" evidence="1">
    <location>
        <begin position="16"/>
        <end position="153"/>
    </location>
</feature>
<dbReference type="AlphaFoldDB" id="A0A0G2ZCC7"/>
<dbReference type="SMART" id="SM00382">
    <property type="entry name" value="AAA"/>
    <property type="match status" value="1"/>
</dbReference>
<gene>
    <name evidence="2" type="ORF">IX53_04535</name>
</gene>
<dbReference type="Proteomes" id="UP000035159">
    <property type="component" value="Chromosome"/>
</dbReference>
<dbReference type="InterPro" id="IPR011704">
    <property type="entry name" value="ATPase_dyneun-rel_AAA"/>
</dbReference>
<accession>A0A0G2ZCC7</accession>
<dbReference type="GO" id="GO:0016887">
    <property type="term" value="F:ATP hydrolysis activity"/>
    <property type="evidence" value="ECO:0007669"/>
    <property type="project" value="InterPro"/>
</dbReference>
<dbReference type="CDD" id="cd00009">
    <property type="entry name" value="AAA"/>
    <property type="match status" value="1"/>
</dbReference>
<proteinExistence type="predicted"/>
<sequence>MRVQDVKYLSRVIMESGEIPLIWGHFGVGKTDLAKELARETGRKLIILVISQMEPGDLIGMPARGNEKTVFLKPDWWPEDGNVIILIDEINRAHRSIRNAIMQLLIDRRIHNHVLPEGAWIMAAANPPDEEYDQVELITDPAFMSRFFHLEITPDPKEWIDWSQKIGVPEEVTDFIEEYPEFLTKDRLVSMRLDLRPSPRSWYKLGRVIKNLDRKGFERFGYILAAGIVGPEAARTFINRVKGIANIPRPADILLELSDSTIERIKAFDITAVNSLVTRVTKHLSELNDLELKDYYEKVGIISKNLLWLKKLIPRDSFFSIVRHIAFRLENEKGLKRAFYEKLLEELAVDGDILDYLEKRG</sequence>
<dbReference type="STRING" id="1330330.IX53_04535"/>
<evidence type="ECO:0000313" key="3">
    <source>
        <dbReference type="Proteomes" id="UP000035159"/>
    </source>
</evidence>
<dbReference type="RefSeq" id="WP_047754333.1">
    <property type="nucleotide sequence ID" value="NZ_CAJUHA010000008.1"/>
</dbReference>
<dbReference type="InterPro" id="IPR001270">
    <property type="entry name" value="ClpA/B"/>
</dbReference>
<dbReference type="PRINTS" id="PR00300">
    <property type="entry name" value="CLPPROTEASEA"/>
</dbReference>
<protein>
    <submittedName>
        <fullName evidence="2">ATPase AAA</fullName>
    </submittedName>
</protein>
<dbReference type="KEGG" id="kpf:IX53_04535"/>
<dbReference type="GO" id="GO:0005524">
    <property type="term" value="F:ATP binding"/>
    <property type="evidence" value="ECO:0007669"/>
    <property type="project" value="InterPro"/>
</dbReference>
<dbReference type="InterPro" id="IPR003593">
    <property type="entry name" value="AAA+_ATPase"/>
</dbReference>
<dbReference type="Gene3D" id="3.40.50.300">
    <property type="entry name" value="P-loop containing nucleotide triphosphate hydrolases"/>
    <property type="match status" value="1"/>
</dbReference>
<evidence type="ECO:0000259" key="1">
    <source>
        <dbReference type="SMART" id="SM00382"/>
    </source>
</evidence>
<reference evidence="2 3" key="1">
    <citation type="submission" date="2015-04" db="EMBL/GenBank/DDBJ databases">
        <title>Complete Genome Sequence of Kosmotoga pacifica SLHLJ1.</title>
        <authorList>
            <person name="Jiang L.J."/>
            <person name="Shao Z.Z."/>
            <person name="Jebbar M."/>
        </authorList>
    </citation>
    <scope>NUCLEOTIDE SEQUENCE [LARGE SCALE GENOMIC DNA]</scope>
    <source>
        <strain evidence="2 3">SLHLJ1</strain>
    </source>
</reference>
<keyword evidence="3" id="KW-1185">Reference proteome</keyword>